<reference evidence="10" key="1">
    <citation type="submission" date="2023-03" db="EMBL/GenBank/DDBJ databases">
        <authorList>
            <person name="Julca I."/>
        </authorList>
    </citation>
    <scope>NUCLEOTIDE SEQUENCE</scope>
</reference>
<organism evidence="10 11">
    <name type="scientific">Oldenlandia corymbosa var. corymbosa</name>
    <dbReference type="NCBI Taxonomy" id="529605"/>
    <lineage>
        <taxon>Eukaryota</taxon>
        <taxon>Viridiplantae</taxon>
        <taxon>Streptophyta</taxon>
        <taxon>Embryophyta</taxon>
        <taxon>Tracheophyta</taxon>
        <taxon>Spermatophyta</taxon>
        <taxon>Magnoliopsida</taxon>
        <taxon>eudicotyledons</taxon>
        <taxon>Gunneridae</taxon>
        <taxon>Pentapetalae</taxon>
        <taxon>asterids</taxon>
        <taxon>lamiids</taxon>
        <taxon>Gentianales</taxon>
        <taxon>Rubiaceae</taxon>
        <taxon>Rubioideae</taxon>
        <taxon>Spermacoceae</taxon>
        <taxon>Hedyotis-Oldenlandia complex</taxon>
        <taxon>Oldenlandia</taxon>
    </lineage>
</organism>
<feature type="binding site" description="axial binding residue" evidence="7">
    <location>
        <position position="485"/>
    </location>
    <ligand>
        <name>heme</name>
        <dbReference type="ChEBI" id="CHEBI:30413"/>
    </ligand>
    <ligandPart>
        <name>Fe</name>
        <dbReference type="ChEBI" id="CHEBI:18248"/>
    </ligandPart>
</feature>
<dbReference type="InterPro" id="IPR001128">
    <property type="entry name" value="Cyt_P450"/>
</dbReference>
<evidence type="ECO:0000256" key="3">
    <source>
        <dbReference type="ARBA" id="ARBA00022723"/>
    </source>
</evidence>
<dbReference type="Proteomes" id="UP001161247">
    <property type="component" value="Chromosome 1"/>
</dbReference>
<dbReference type="SUPFAM" id="SSF48264">
    <property type="entry name" value="Cytochrome P450"/>
    <property type="match status" value="1"/>
</dbReference>
<dbReference type="GO" id="GO:0004497">
    <property type="term" value="F:monooxygenase activity"/>
    <property type="evidence" value="ECO:0007669"/>
    <property type="project" value="UniProtKB-KW"/>
</dbReference>
<keyword evidence="9" id="KW-0812">Transmembrane</keyword>
<dbReference type="GO" id="GO:0009821">
    <property type="term" value="P:alkaloid biosynthetic process"/>
    <property type="evidence" value="ECO:0007669"/>
    <property type="project" value="UniProtKB-ARBA"/>
</dbReference>
<name>A0AAV1C5U4_OLDCO</name>
<keyword evidence="4 8" id="KW-0560">Oxidoreductase</keyword>
<evidence type="ECO:0000256" key="9">
    <source>
        <dbReference type="SAM" id="Phobius"/>
    </source>
</evidence>
<feature type="transmembrane region" description="Helical" evidence="9">
    <location>
        <begin position="29"/>
        <end position="52"/>
    </location>
</feature>
<keyword evidence="9" id="KW-0472">Membrane</keyword>
<dbReference type="PANTHER" id="PTHR47953:SF16">
    <property type="entry name" value="CYTOCHROME P450 71D8"/>
    <property type="match status" value="1"/>
</dbReference>
<evidence type="ECO:0000256" key="1">
    <source>
        <dbReference type="ARBA" id="ARBA00010617"/>
    </source>
</evidence>
<dbReference type="FunFam" id="1.10.630.10:FF:000043">
    <property type="entry name" value="Cytochrome P450 99A2"/>
    <property type="match status" value="1"/>
</dbReference>
<comment type="similarity">
    <text evidence="1 8">Belongs to the cytochrome P450 family.</text>
</comment>
<dbReference type="AlphaFoldDB" id="A0AAV1C5U4"/>
<dbReference type="Gene3D" id="1.10.630.10">
    <property type="entry name" value="Cytochrome P450"/>
    <property type="match status" value="1"/>
</dbReference>
<evidence type="ECO:0000256" key="5">
    <source>
        <dbReference type="ARBA" id="ARBA00023004"/>
    </source>
</evidence>
<keyword evidence="3 7" id="KW-0479">Metal-binding</keyword>
<dbReference type="InterPro" id="IPR017972">
    <property type="entry name" value="Cyt_P450_CS"/>
</dbReference>
<proteinExistence type="inferred from homology"/>
<evidence type="ECO:0000256" key="8">
    <source>
        <dbReference type="RuleBase" id="RU000461"/>
    </source>
</evidence>
<evidence type="ECO:0000313" key="11">
    <source>
        <dbReference type="Proteomes" id="UP001161247"/>
    </source>
</evidence>
<dbReference type="PRINTS" id="PR00463">
    <property type="entry name" value="EP450I"/>
</dbReference>
<protein>
    <submittedName>
        <fullName evidence="10">OLC1v1024707C1</fullName>
    </submittedName>
</protein>
<keyword evidence="6 8" id="KW-0503">Monooxygenase</keyword>
<accession>A0AAV1C5U4</accession>
<dbReference type="PRINTS" id="PR00385">
    <property type="entry name" value="P450"/>
</dbReference>
<dbReference type="GO" id="GO:0020037">
    <property type="term" value="F:heme binding"/>
    <property type="evidence" value="ECO:0007669"/>
    <property type="project" value="InterPro"/>
</dbReference>
<dbReference type="CDD" id="cd11072">
    <property type="entry name" value="CYP71-like"/>
    <property type="match status" value="1"/>
</dbReference>
<dbReference type="PROSITE" id="PS00086">
    <property type="entry name" value="CYTOCHROME_P450"/>
    <property type="match status" value="1"/>
</dbReference>
<dbReference type="GO" id="GO:0005506">
    <property type="term" value="F:iron ion binding"/>
    <property type="evidence" value="ECO:0007669"/>
    <property type="project" value="InterPro"/>
</dbReference>
<sequence>MDNLLWNSHIEGEPILFHDHKPMINQTMMMVNLGLILIPFFLLILLTNLNFIKKWKMRSKDSANIAAKKLPPGPWKLPIIGSIHHLMGSLPHQALRNLAQKHGDLMHLQLGEIPAIVVSSPRTARAIMKTHDLAFANRLECLVGKIILYNYSDVGFCPYGDYWRQMRKICSLELLSTRNVRSLGSIRQDEAFRLVSSIQEEARIGKKSGGVIINFTQKTSSYTSSMVCRAAFGRTFGVHRDILLELIKEALLLTSGFDVSDLFPSLKILHHLSRMKPKLLELHRKMDEILDIIIREHAENPTGRNGEFGQEDLIDVLLRNKQSGDLPFPITNTNIKAVLLDMFTGGVETSATAVEWAMSEMMKHPDILAKAQNEIRKSSLMRKEIIEEADIQSFSYLKLVIKETLRLHPPLPLLIPRESREQCEIDGYIIPPKTRVLVNAWAIGRDPEAWDDPESFRPERFENHSVDFNGTNHEYIPFGAGRRSCPGISFGLANIEVPLANLLYFFDWKLPDGVENSDLDMTETHGITAARKNNLLLIPSMYTNPGL</sequence>
<dbReference type="InterPro" id="IPR052306">
    <property type="entry name" value="CYP450_71D"/>
</dbReference>
<evidence type="ECO:0000256" key="6">
    <source>
        <dbReference type="ARBA" id="ARBA00023033"/>
    </source>
</evidence>
<evidence type="ECO:0000256" key="7">
    <source>
        <dbReference type="PIRSR" id="PIRSR602401-1"/>
    </source>
</evidence>
<dbReference type="PANTHER" id="PTHR47953">
    <property type="entry name" value="OS08G0105600 PROTEIN"/>
    <property type="match status" value="1"/>
</dbReference>
<dbReference type="Pfam" id="PF00067">
    <property type="entry name" value="p450"/>
    <property type="match status" value="1"/>
</dbReference>
<keyword evidence="2 7" id="KW-0349">Heme</keyword>
<dbReference type="GO" id="GO:0016705">
    <property type="term" value="F:oxidoreductase activity, acting on paired donors, with incorporation or reduction of molecular oxygen"/>
    <property type="evidence" value="ECO:0007669"/>
    <property type="project" value="InterPro"/>
</dbReference>
<evidence type="ECO:0000313" key="10">
    <source>
        <dbReference type="EMBL" id="CAI9090024.1"/>
    </source>
</evidence>
<evidence type="ECO:0000256" key="4">
    <source>
        <dbReference type="ARBA" id="ARBA00023002"/>
    </source>
</evidence>
<comment type="cofactor">
    <cofactor evidence="7">
        <name>heme</name>
        <dbReference type="ChEBI" id="CHEBI:30413"/>
    </cofactor>
</comment>
<keyword evidence="11" id="KW-1185">Reference proteome</keyword>
<evidence type="ECO:0000256" key="2">
    <source>
        <dbReference type="ARBA" id="ARBA00022617"/>
    </source>
</evidence>
<gene>
    <name evidence="10" type="ORF">OLC1_LOCUS2270</name>
</gene>
<dbReference type="InterPro" id="IPR002401">
    <property type="entry name" value="Cyt_P450_E_grp-I"/>
</dbReference>
<keyword evidence="5 7" id="KW-0408">Iron</keyword>
<dbReference type="InterPro" id="IPR036396">
    <property type="entry name" value="Cyt_P450_sf"/>
</dbReference>
<keyword evidence="9" id="KW-1133">Transmembrane helix</keyword>
<dbReference type="EMBL" id="OX459118">
    <property type="protein sequence ID" value="CAI9090024.1"/>
    <property type="molecule type" value="Genomic_DNA"/>
</dbReference>